<dbReference type="RefSeq" id="WP_141104792.1">
    <property type="nucleotide sequence ID" value="NZ_JAJNEG010000019.1"/>
</dbReference>
<keyword evidence="1" id="KW-0614">Plasmid</keyword>
<geneLocation type="plasmid" evidence="1">
    <name>pR1SE2</name>
</geneLocation>
<sequence>MLQAISMTSIRLTSGSVRLTLPKALATAISIHDRDVLRTEFRVRCDRTGSDGLGLDIVLGDGVDDDSTRTMSAVVFDSTGQVELRLPRMLAEAWGIDGLDVEWPDAEAVRCGPDADVTIHATVPEWTPALPVDLFRAAGEMPHSTSLNRVERGDSEYAQVTGSVPTTLSKAVGLGTEYDRAAVTMDCVDGRPVMVMTPTDTPAEKCRNSVAVNLAGPGNSQRQFNAGAIAGLFGVEQQLRETGSARLRWFQQDDSVCAFVETDGGSA</sequence>
<accession>A0A220SXA9</accession>
<dbReference type="EMBL" id="KX906370">
    <property type="protein sequence ID" value="ASK38203.1"/>
    <property type="molecule type" value="Genomic_DNA"/>
</dbReference>
<dbReference type="OrthoDB" id="323254at2157"/>
<organism evidence="1">
    <name type="scientific">Halorubrum lacusprofundi</name>
    <dbReference type="NCBI Taxonomy" id="2247"/>
    <lineage>
        <taxon>Archaea</taxon>
        <taxon>Methanobacteriati</taxon>
        <taxon>Methanobacteriota</taxon>
        <taxon>Stenosarchaea group</taxon>
        <taxon>Halobacteria</taxon>
        <taxon>Halobacteriales</taxon>
        <taxon>Haloferacaceae</taxon>
        <taxon>Halorubrum</taxon>
    </lineage>
</organism>
<dbReference type="AlphaFoldDB" id="A0A220SXA9"/>
<evidence type="ECO:0000313" key="1">
    <source>
        <dbReference type="EMBL" id="ASK38203.1"/>
    </source>
</evidence>
<proteinExistence type="predicted"/>
<protein>
    <submittedName>
        <fullName evidence="1">Uncharacterized protein</fullName>
    </submittedName>
</protein>
<name>A0A220SXA9_9EURY</name>
<reference evidence="1" key="1">
    <citation type="submission" date="2016-09" db="EMBL/GenBank/DDBJ databases">
        <title>A plasmid goes viral.</title>
        <authorList>
            <person name="Erdmann S."/>
            <person name="Tschitschko B."/>
            <person name="Cavicchioli R."/>
        </authorList>
    </citation>
    <scope>NUCLEOTIDE SEQUENCE</scope>
    <source>
        <strain evidence="1">HLS1</strain>
        <plasmid evidence="1">pR1SE2</plasmid>
    </source>
</reference>